<comment type="caution">
    <text evidence="2">The sequence shown here is derived from an EMBL/GenBank/DDBJ whole genome shotgun (WGS) entry which is preliminary data.</text>
</comment>
<dbReference type="InterPro" id="IPR001584">
    <property type="entry name" value="Integrase_cat-core"/>
</dbReference>
<dbReference type="PANTHER" id="PTHR35004">
    <property type="entry name" value="TRANSPOSASE RV3428C-RELATED"/>
    <property type="match status" value="1"/>
</dbReference>
<dbReference type="Pfam" id="PF22483">
    <property type="entry name" value="Mu-transpos_C_2"/>
    <property type="match status" value="1"/>
</dbReference>
<proteinExistence type="predicted"/>
<accession>A0A645A524</accession>
<sequence>MVDYKQVLRLRAEGVSQRGIADTLGCSRNTVAAVFAAATTAGVGFGEVAELGADEVRRLLLPDPSAPVSDRAAPDFEYVHRELGRPSVTLLLLWNEYVARCRQSGEVPYQYSFFNEQYRRWAKATGASMRIPRNPGESIEVDWAGDPMVYADPVTGQPMNGWLFVAAFSFSAYSYVEAFSDMTLGSWVTAHVHAFECFGGAGRLLIPDNLRTGVSKADRYEPVLNPAYARLAEHYGTAIVPARVKVPRDKPVVEGSVRFVAGQVAAVLRNRRFVGLAELNEAIFAEVDRINAKPFQKREDSRRIVFYRDEKPVLVPLPQTRFELADLRKAKVGPNYHVQVEKNFYSVPSQLIGRQLDVRITSHTVEVFDGAERVASHARFVGVTSRYATVPGHMPEAHRNRLADWSPERFGQWAATVGPNTLAAITAILGSRKVVEQSYRSCLGVMSLVKKDGGMARLEDTCARALAATPTPSYTLIKKLWSGWEPAAPEPAPSLGDAGFVRGSSYYATDGGRA</sequence>
<dbReference type="PROSITE" id="PS50994">
    <property type="entry name" value="INTEGRASE"/>
    <property type="match status" value="1"/>
</dbReference>
<evidence type="ECO:0000259" key="1">
    <source>
        <dbReference type="PROSITE" id="PS50994"/>
    </source>
</evidence>
<reference evidence="2" key="1">
    <citation type="submission" date="2019-08" db="EMBL/GenBank/DDBJ databases">
        <authorList>
            <person name="Kucharzyk K."/>
            <person name="Murdoch R.W."/>
            <person name="Higgins S."/>
            <person name="Loffler F."/>
        </authorList>
    </citation>
    <scope>NUCLEOTIDE SEQUENCE</scope>
</reference>
<dbReference type="GO" id="GO:0015074">
    <property type="term" value="P:DNA integration"/>
    <property type="evidence" value="ECO:0007669"/>
    <property type="project" value="InterPro"/>
</dbReference>
<dbReference type="NCBIfam" id="NF033546">
    <property type="entry name" value="transpos_IS21"/>
    <property type="match status" value="1"/>
</dbReference>
<gene>
    <name evidence="2" type="ORF">SDC9_94070</name>
</gene>
<dbReference type="PANTHER" id="PTHR35004:SF8">
    <property type="entry name" value="TRANSPOSASE RV3428C-RELATED"/>
    <property type="match status" value="1"/>
</dbReference>
<dbReference type="InterPro" id="IPR054353">
    <property type="entry name" value="IstA-like_C"/>
</dbReference>
<name>A0A645A524_9ZZZZ</name>
<feature type="domain" description="Integrase catalytic" evidence="1">
    <location>
        <begin position="131"/>
        <end position="320"/>
    </location>
</feature>
<dbReference type="EMBL" id="VSSQ01011649">
    <property type="protein sequence ID" value="MPM47361.1"/>
    <property type="molecule type" value="Genomic_DNA"/>
</dbReference>
<dbReference type="AlphaFoldDB" id="A0A645A524"/>
<protein>
    <submittedName>
        <fullName evidence="2">IS21 family transposase ISPpu7</fullName>
    </submittedName>
</protein>
<evidence type="ECO:0000313" key="2">
    <source>
        <dbReference type="EMBL" id="MPM47361.1"/>
    </source>
</evidence>
<organism evidence="2">
    <name type="scientific">bioreactor metagenome</name>
    <dbReference type="NCBI Taxonomy" id="1076179"/>
    <lineage>
        <taxon>unclassified sequences</taxon>
        <taxon>metagenomes</taxon>
        <taxon>ecological metagenomes</taxon>
    </lineage>
</organism>